<dbReference type="SUPFAM" id="SSF57850">
    <property type="entry name" value="RING/U-box"/>
    <property type="match status" value="2"/>
</dbReference>
<evidence type="ECO:0000256" key="13">
    <source>
        <dbReference type="ARBA" id="ARBA00022840"/>
    </source>
</evidence>
<evidence type="ECO:0000256" key="5">
    <source>
        <dbReference type="ARBA" id="ARBA00022723"/>
    </source>
</evidence>
<gene>
    <name evidence="15" type="ORF">LVIROSA_LOCUS11889</name>
</gene>
<dbReference type="InterPro" id="IPR000212">
    <property type="entry name" value="DNA_helicase_UvrD/REP"/>
</dbReference>
<evidence type="ECO:0000256" key="7">
    <source>
        <dbReference type="ARBA" id="ARBA00022741"/>
    </source>
</evidence>
<dbReference type="Pfam" id="PF11732">
    <property type="entry name" value="Thoc2"/>
    <property type="match status" value="1"/>
</dbReference>
<dbReference type="Proteomes" id="UP001157418">
    <property type="component" value="Unassembled WGS sequence"/>
</dbReference>
<dbReference type="EC" id="2.3.2.31" evidence="3"/>
<evidence type="ECO:0000256" key="8">
    <source>
        <dbReference type="ARBA" id="ARBA00022771"/>
    </source>
</evidence>
<dbReference type="AlphaFoldDB" id="A0AAU9MEG9"/>
<evidence type="ECO:0000256" key="4">
    <source>
        <dbReference type="ARBA" id="ARBA00022679"/>
    </source>
</evidence>
<keyword evidence="13" id="KW-0067">ATP-binding</keyword>
<keyword evidence="12" id="KW-0862">Zinc</keyword>
<accession>A0AAU9MEG9</accession>
<evidence type="ECO:0000313" key="16">
    <source>
        <dbReference type="Proteomes" id="UP001157418"/>
    </source>
</evidence>
<keyword evidence="6" id="KW-0677">Repeat</keyword>
<reference evidence="15 16" key="1">
    <citation type="submission" date="2022-01" db="EMBL/GenBank/DDBJ databases">
        <authorList>
            <person name="Xiong W."/>
            <person name="Schranz E."/>
        </authorList>
    </citation>
    <scope>NUCLEOTIDE SEQUENCE [LARGE SCALE GENOMIC DNA]</scope>
</reference>
<dbReference type="PANTHER" id="PTHR11070">
    <property type="entry name" value="UVRD / RECB / PCRA DNA HELICASE FAMILY MEMBER"/>
    <property type="match status" value="1"/>
</dbReference>
<dbReference type="Gene3D" id="1.20.120.1750">
    <property type="match status" value="1"/>
</dbReference>
<evidence type="ECO:0000256" key="11">
    <source>
        <dbReference type="ARBA" id="ARBA00022806"/>
    </source>
</evidence>
<keyword evidence="10" id="KW-0378">Hydrolase</keyword>
<keyword evidence="11" id="KW-0347">Helicase</keyword>
<keyword evidence="4" id="KW-0808">Transferase</keyword>
<evidence type="ECO:0000256" key="10">
    <source>
        <dbReference type="ARBA" id="ARBA00022801"/>
    </source>
</evidence>
<evidence type="ECO:0000313" key="15">
    <source>
        <dbReference type="EMBL" id="CAH1424700.1"/>
    </source>
</evidence>
<dbReference type="GO" id="GO:0008270">
    <property type="term" value="F:zinc ion binding"/>
    <property type="evidence" value="ECO:0007669"/>
    <property type="project" value="UniProtKB-KW"/>
</dbReference>
<keyword evidence="7" id="KW-0547">Nucleotide-binding</keyword>
<sequence>MEKVRLATDSVSIAACGHHFCNTCWVAYISTCINDGRGCLNLRCPIPSCGAVVGVDMVNMNWILANSKPCPKCKRPIEKNQGCMHMTMLGVLVIFCNVKGCLVNALLSSLEIDNHGGLVREHMPGRYAELDQYWGESQVMGPQQHGGDPNAWALSFERQHGAGGWASEHQSKVSGPSSTSWADQYAREEASKNFLLLKLLASHKRITIVGDEDQSIFSFNGANVSGFKSFRKDFQPQKEVRLNKNYRSTRCIVDAALFLIQNNSKRCRLKKGLTDKSSGSKLEYDILEYVVIERLVQGGHEKLKDDGLNLSYWLQSLASFWGHLFSFPLHLAASFFNLCS</sequence>
<feature type="domain" description="RING-type" evidence="14">
    <location>
        <begin position="1"/>
        <end position="128"/>
    </location>
</feature>
<keyword evidence="8" id="KW-0863">Zinc-finger</keyword>
<dbReference type="Pfam" id="PF00580">
    <property type="entry name" value="UvrD-helicase"/>
    <property type="match status" value="1"/>
</dbReference>
<dbReference type="InterPro" id="IPR027417">
    <property type="entry name" value="P-loop_NTPase"/>
</dbReference>
<dbReference type="PANTHER" id="PTHR11070:SF61">
    <property type="entry name" value="DNA 3'-5' HELICASE"/>
    <property type="match status" value="1"/>
</dbReference>
<name>A0AAU9MEG9_9ASTR</name>
<dbReference type="InterPro" id="IPR044066">
    <property type="entry name" value="TRIAD_supradom"/>
</dbReference>
<dbReference type="SUPFAM" id="SSF52540">
    <property type="entry name" value="P-loop containing nucleoside triphosphate hydrolases"/>
    <property type="match status" value="1"/>
</dbReference>
<keyword evidence="5" id="KW-0479">Metal-binding</keyword>
<protein>
    <recommendedName>
        <fullName evidence="3">RBR-type E3 ubiquitin transferase</fullName>
        <ecNumber evidence="3">2.3.2.31</ecNumber>
    </recommendedName>
</protein>
<evidence type="ECO:0000256" key="1">
    <source>
        <dbReference type="ARBA" id="ARBA00001798"/>
    </source>
</evidence>
<dbReference type="InterPro" id="IPR021726">
    <property type="entry name" value="THO_THOC2_N"/>
</dbReference>
<evidence type="ECO:0000256" key="3">
    <source>
        <dbReference type="ARBA" id="ARBA00012251"/>
    </source>
</evidence>
<dbReference type="GO" id="GO:0005524">
    <property type="term" value="F:ATP binding"/>
    <property type="evidence" value="ECO:0007669"/>
    <property type="project" value="UniProtKB-KW"/>
</dbReference>
<dbReference type="InterPro" id="IPR014016">
    <property type="entry name" value="UvrD-like_ATP-bd"/>
</dbReference>
<dbReference type="GO" id="GO:0061630">
    <property type="term" value="F:ubiquitin protein ligase activity"/>
    <property type="evidence" value="ECO:0007669"/>
    <property type="project" value="UniProtKB-EC"/>
</dbReference>
<comment type="pathway">
    <text evidence="2">Protein modification; protein ubiquitination.</text>
</comment>
<evidence type="ECO:0000256" key="2">
    <source>
        <dbReference type="ARBA" id="ARBA00004906"/>
    </source>
</evidence>
<evidence type="ECO:0000259" key="14">
    <source>
        <dbReference type="PROSITE" id="PS51873"/>
    </source>
</evidence>
<dbReference type="GO" id="GO:0016787">
    <property type="term" value="F:hydrolase activity"/>
    <property type="evidence" value="ECO:0007669"/>
    <property type="project" value="UniProtKB-KW"/>
</dbReference>
<dbReference type="GO" id="GO:0000725">
    <property type="term" value="P:recombinational repair"/>
    <property type="evidence" value="ECO:0007669"/>
    <property type="project" value="TreeGrafter"/>
</dbReference>
<organism evidence="15 16">
    <name type="scientific">Lactuca virosa</name>
    <dbReference type="NCBI Taxonomy" id="75947"/>
    <lineage>
        <taxon>Eukaryota</taxon>
        <taxon>Viridiplantae</taxon>
        <taxon>Streptophyta</taxon>
        <taxon>Embryophyta</taxon>
        <taxon>Tracheophyta</taxon>
        <taxon>Spermatophyta</taxon>
        <taxon>Magnoliopsida</taxon>
        <taxon>eudicotyledons</taxon>
        <taxon>Gunneridae</taxon>
        <taxon>Pentapetalae</taxon>
        <taxon>asterids</taxon>
        <taxon>campanulids</taxon>
        <taxon>Asterales</taxon>
        <taxon>Asteraceae</taxon>
        <taxon>Cichorioideae</taxon>
        <taxon>Cichorieae</taxon>
        <taxon>Lactucinae</taxon>
        <taxon>Lactuca</taxon>
    </lineage>
</organism>
<evidence type="ECO:0000256" key="6">
    <source>
        <dbReference type="ARBA" id="ARBA00022737"/>
    </source>
</evidence>
<dbReference type="Gene3D" id="3.40.50.300">
    <property type="entry name" value="P-loop containing nucleotide triphosphate hydrolases"/>
    <property type="match status" value="1"/>
</dbReference>
<dbReference type="Pfam" id="PF22605">
    <property type="entry name" value="IBR_2"/>
    <property type="match status" value="1"/>
</dbReference>
<evidence type="ECO:0000256" key="9">
    <source>
        <dbReference type="ARBA" id="ARBA00022786"/>
    </source>
</evidence>
<keyword evidence="16" id="KW-1185">Reference proteome</keyword>
<dbReference type="EMBL" id="CAKMRJ010001844">
    <property type="protein sequence ID" value="CAH1424700.1"/>
    <property type="molecule type" value="Genomic_DNA"/>
</dbReference>
<evidence type="ECO:0000256" key="12">
    <source>
        <dbReference type="ARBA" id="ARBA00022833"/>
    </source>
</evidence>
<dbReference type="GO" id="GO:0043138">
    <property type="term" value="F:3'-5' DNA helicase activity"/>
    <property type="evidence" value="ECO:0007669"/>
    <property type="project" value="TreeGrafter"/>
</dbReference>
<proteinExistence type="predicted"/>
<keyword evidence="9" id="KW-0833">Ubl conjugation pathway</keyword>
<dbReference type="InterPro" id="IPR054694">
    <property type="entry name" value="Parkin-like_IBR"/>
</dbReference>
<comment type="catalytic activity">
    <reaction evidence="1">
        <text>[E2 ubiquitin-conjugating enzyme]-S-ubiquitinyl-L-cysteine + [acceptor protein]-L-lysine = [E2 ubiquitin-conjugating enzyme]-L-cysteine + [acceptor protein]-N(6)-ubiquitinyl-L-lysine.</text>
        <dbReference type="EC" id="2.3.2.31"/>
    </reaction>
</comment>
<comment type="caution">
    <text evidence="15">The sequence shown here is derived from an EMBL/GenBank/DDBJ whole genome shotgun (WGS) entry which is preliminary data.</text>
</comment>
<dbReference type="PROSITE" id="PS51873">
    <property type="entry name" value="TRIAD"/>
    <property type="match status" value="1"/>
</dbReference>
<dbReference type="GO" id="GO:0003677">
    <property type="term" value="F:DNA binding"/>
    <property type="evidence" value="ECO:0007669"/>
    <property type="project" value="InterPro"/>
</dbReference>
<dbReference type="GO" id="GO:0005634">
    <property type="term" value="C:nucleus"/>
    <property type="evidence" value="ECO:0007669"/>
    <property type="project" value="TreeGrafter"/>
</dbReference>